<sequence length="137" mass="15239">MKTTEVPQDESMLAGHRRACYAVDEHGRYVVVPSKGWQVEKIVNAQAVEEIRRAVEAVRERVHQGRASPLEYHMVRCQMTPGLLASHTGLWSWRGRRHLKPEIFARLKPALLTCYAQALGISVEALGSVPASTGTPP</sequence>
<dbReference type="AlphaFoldDB" id="A0A1F6THC9"/>
<accession>A0A1F6THC9</accession>
<proteinExistence type="predicted"/>
<dbReference type="Proteomes" id="UP000179360">
    <property type="component" value="Unassembled WGS sequence"/>
</dbReference>
<gene>
    <name evidence="1" type="ORF">A2637_00690</name>
</gene>
<comment type="caution">
    <text evidence="1">The sequence shown here is derived from an EMBL/GenBank/DDBJ whole genome shotgun (WGS) entry which is preliminary data.</text>
</comment>
<dbReference type="EMBL" id="MFSY01000122">
    <property type="protein sequence ID" value="OGI44485.1"/>
    <property type="molecule type" value="Genomic_DNA"/>
</dbReference>
<evidence type="ECO:0000313" key="2">
    <source>
        <dbReference type="Proteomes" id="UP000179360"/>
    </source>
</evidence>
<evidence type="ECO:0008006" key="3">
    <source>
        <dbReference type="Google" id="ProtNLM"/>
    </source>
</evidence>
<protein>
    <recommendedName>
        <fullName evidence="3">HTH cro/C1-type domain-containing protein</fullName>
    </recommendedName>
</protein>
<name>A0A1F6THC9_9PROT</name>
<dbReference type="STRING" id="1817764.A2637_00690"/>
<organism evidence="1 2">
    <name type="scientific">Candidatus Muproteobacteria bacterium RIFCSPHIGHO2_01_FULL_65_16</name>
    <dbReference type="NCBI Taxonomy" id="1817764"/>
    <lineage>
        <taxon>Bacteria</taxon>
        <taxon>Pseudomonadati</taxon>
        <taxon>Pseudomonadota</taxon>
        <taxon>Candidatus Muproteobacteria</taxon>
    </lineage>
</organism>
<reference evidence="1 2" key="1">
    <citation type="journal article" date="2016" name="Nat. Commun.">
        <title>Thousands of microbial genomes shed light on interconnected biogeochemical processes in an aquifer system.</title>
        <authorList>
            <person name="Anantharaman K."/>
            <person name="Brown C.T."/>
            <person name="Hug L.A."/>
            <person name="Sharon I."/>
            <person name="Castelle C.J."/>
            <person name="Probst A.J."/>
            <person name="Thomas B.C."/>
            <person name="Singh A."/>
            <person name="Wilkins M.J."/>
            <person name="Karaoz U."/>
            <person name="Brodie E.L."/>
            <person name="Williams K.H."/>
            <person name="Hubbard S.S."/>
            <person name="Banfield J.F."/>
        </authorList>
    </citation>
    <scope>NUCLEOTIDE SEQUENCE [LARGE SCALE GENOMIC DNA]</scope>
</reference>
<evidence type="ECO:0000313" key="1">
    <source>
        <dbReference type="EMBL" id="OGI44485.1"/>
    </source>
</evidence>